<dbReference type="InterPro" id="IPR017880">
    <property type="entry name" value="KilA_N"/>
</dbReference>
<gene>
    <name evidence="1" type="ORF">CXK99_12830</name>
</gene>
<dbReference type="InterPro" id="IPR018004">
    <property type="entry name" value="KilA/APSES_HTH"/>
</dbReference>
<dbReference type="Pfam" id="PF04383">
    <property type="entry name" value="KilA-N"/>
    <property type="match status" value="1"/>
</dbReference>
<evidence type="ECO:0000313" key="2">
    <source>
        <dbReference type="Proteomes" id="UP000236003"/>
    </source>
</evidence>
<sequence>MKAKLQVLEQDIATYARDGFEYICITDIARYENMERTDDLIRNWLRNRNTIEFLGIWEQLNNSSFKPVEFDGFRKQAGLNSFTLTPKQWIEQTAAIGLISKAGRYGGTFAQKDIAFEFASWISVEFKLYLIKEFQRLKEQEFQQLGWDIRRNLAKVNYLIHTDAIRENLIPDQLSAQQMALIYASEADLLNVTLFGVTAKEWRDANPALKGNIRDHANVHQLVCLANLESMNAHFIEQGMVQSERMVRLNELAIRQMRVLIDKGLPSLSSAGEGS</sequence>
<evidence type="ECO:0000313" key="1">
    <source>
        <dbReference type="EMBL" id="PNF59145.1"/>
    </source>
</evidence>
<dbReference type="SMART" id="SM01252">
    <property type="entry name" value="KilA-N"/>
    <property type="match status" value="1"/>
</dbReference>
<reference evidence="1 2" key="1">
    <citation type="submission" date="2018-01" db="EMBL/GenBank/DDBJ databases">
        <title>Denitrification phenotypes of diverse strains of Pseudomonas stutzeri.</title>
        <authorList>
            <person name="Milligan D.A."/>
            <person name="Bergaust L."/>
            <person name="Bakken L.R."/>
            <person name="Frostegard A."/>
        </authorList>
    </citation>
    <scope>NUCLEOTIDE SEQUENCE [LARGE SCALE GENOMIC DNA]</scope>
    <source>
        <strain evidence="1 2">CCUG 44592</strain>
    </source>
</reference>
<comment type="caution">
    <text evidence="1">The sequence shown here is derived from an EMBL/GenBank/DDBJ whole genome shotgun (WGS) entry which is preliminary data.</text>
</comment>
<organism evidence="1 2">
    <name type="scientific">Stutzerimonas stutzeri</name>
    <name type="common">Pseudomonas stutzeri</name>
    <dbReference type="NCBI Taxonomy" id="316"/>
    <lineage>
        <taxon>Bacteria</taxon>
        <taxon>Pseudomonadati</taxon>
        <taxon>Pseudomonadota</taxon>
        <taxon>Gammaproteobacteria</taxon>
        <taxon>Pseudomonadales</taxon>
        <taxon>Pseudomonadaceae</taxon>
        <taxon>Stutzerimonas</taxon>
    </lineage>
</organism>
<dbReference type="PROSITE" id="PS51301">
    <property type="entry name" value="KILA_N"/>
    <property type="match status" value="1"/>
</dbReference>
<dbReference type="AlphaFoldDB" id="A0A2N8RDI7"/>
<dbReference type="Proteomes" id="UP000236003">
    <property type="component" value="Unassembled WGS sequence"/>
</dbReference>
<dbReference type="EMBL" id="POUM01000010">
    <property type="protein sequence ID" value="PNF59145.1"/>
    <property type="molecule type" value="Genomic_DNA"/>
</dbReference>
<keyword evidence="1" id="KW-0238">DNA-binding</keyword>
<accession>A0A2N8RDI7</accession>
<dbReference type="RefSeq" id="WP_003285120.1">
    <property type="nucleotide sequence ID" value="NZ_CP036186.1"/>
</dbReference>
<protein>
    <submittedName>
        <fullName evidence="1">DNA-binding protein</fullName>
    </submittedName>
</protein>
<proteinExistence type="predicted"/>
<dbReference type="GO" id="GO:0003677">
    <property type="term" value="F:DNA binding"/>
    <property type="evidence" value="ECO:0007669"/>
    <property type="project" value="UniProtKB-KW"/>
</dbReference>
<name>A0A2N8RDI7_STUST</name>